<feature type="domain" description="K Homology" evidence="4">
    <location>
        <begin position="245"/>
        <end position="318"/>
    </location>
</feature>
<feature type="compositionally biased region" description="Basic and acidic residues" evidence="3">
    <location>
        <begin position="1"/>
        <end position="27"/>
    </location>
</feature>
<evidence type="ECO:0000256" key="1">
    <source>
        <dbReference type="ARBA" id="ARBA00022737"/>
    </source>
</evidence>
<dbReference type="PROSITE" id="PS50084">
    <property type="entry name" value="KH_TYPE_1"/>
    <property type="match status" value="2"/>
</dbReference>
<dbReference type="SUPFAM" id="SSF54791">
    <property type="entry name" value="Eukaryotic type KH-domain (KH-domain type I)"/>
    <property type="match status" value="2"/>
</dbReference>
<evidence type="ECO:0000256" key="2">
    <source>
        <dbReference type="PROSITE-ProRule" id="PRU00117"/>
    </source>
</evidence>
<keyword evidence="2" id="KW-0694">RNA-binding</keyword>
<feature type="compositionally biased region" description="Pro residues" evidence="3">
    <location>
        <begin position="361"/>
        <end position="378"/>
    </location>
</feature>
<feature type="compositionally biased region" description="Gly residues" evidence="3">
    <location>
        <begin position="472"/>
        <end position="481"/>
    </location>
</feature>
<reference evidence="5 6" key="1">
    <citation type="submission" date="2024-09" db="EMBL/GenBank/DDBJ databases">
        <title>Chromosome-scale assembly of Riccia sorocarpa.</title>
        <authorList>
            <person name="Paukszto L."/>
        </authorList>
    </citation>
    <scope>NUCLEOTIDE SEQUENCE [LARGE SCALE GENOMIC DNA]</scope>
    <source>
        <strain evidence="5">LP-2024</strain>
        <tissue evidence="5">Aerial parts of the thallus</tissue>
    </source>
</reference>
<dbReference type="AlphaFoldDB" id="A0ABD3HR98"/>
<dbReference type="Gene3D" id="3.30.1370.10">
    <property type="entry name" value="K Homology domain, type 1"/>
    <property type="match status" value="2"/>
</dbReference>
<feature type="compositionally biased region" description="Basic and acidic residues" evidence="3">
    <location>
        <begin position="79"/>
        <end position="94"/>
    </location>
</feature>
<dbReference type="PANTHER" id="PTHR10288">
    <property type="entry name" value="KH DOMAIN CONTAINING RNA BINDING PROTEIN"/>
    <property type="match status" value="1"/>
</dbReference>
<gene>
    <name evidence="5" type="ORF">R1sor_006705</name>
</gene>
<feature type="compositionally biased region" description="Polar residues" evidence="3">
    <location>
        <begin position="98"/>
        <end position="107"/>
    </location>
</feature>
<dbReference type="InterPro" id="IPR004088">
    <property type="entry name" value="KH_dom_type_1"/>
</dbReference>
<dbReference type="GO" id="GO:0003723">
    <property type="term" value="F:RNA binding"/>
    <property type="evidence" value="ECO:0007669"/>
    <property type="project" value="UniProtKB-UniRule"/>
</dbReference>
<feature type="region of interest" description="Disordered" evidence="3">
    <location>
        <begin position="469"/>
        <end position="547"/>
    </location>
</feature>
<name>A0ABD3HR98_9MARC</name>
<protein>
    <recommendedName>
        <fullName evidence="4">K Homology domain-containing protein</fullName>
    </recommendedName>
</protein>
<comment type="caution">
    <text evidence="5">The sequence shown here is derived from an EMBL/GenBank/DDBJ whole genome shotgun (WGS) entry which is preliminary data.</text>
</comment>
<evidence type="ECO:0000259" key="4">
    <source>
        <dbReference type="SMART" id="SM00322"/>
    </source>
</evidence>
<dbReference type="Pfam" id="PF00013">
    <property type="entry name" value="KH_1"/>
    <property type="match status" value="2"/>
</dbReference>
<feature type="compositionally biased region" description="Low complexity" evidence="3">
    <location>
        <begin position="482"/>
        <end position="511"/>
    </location>
</feature>
<feature type="compositionally biased region" description="Pro residues" evidence="3">
    <location>
        <begin position="336"/>
        <end position="351"/>
    </location>
</feature>
<dbReference type="InterPro" id="IPR004087">
    <property type="entry name" value="KH_dom"/>
</dbReference>
<organism evidence="5 6">
    <name type="scientific">Riccia sorocarpa</name>
    <dbReference type="NCBI Taxonomy" id="122646"/>
    <lineage>
        <taxon>Eukaryota</taxon>
        <taxon>Viridiplantae</taxon>
        <taxon>Streptophyta</taxon>
        <taxon>Embryophyta</taxon>
        <taxon>Marchantiophyta</taxon>
        <taxon>Marchantiopsida</taxon>
        <taxon>Marchantiidae</taxon>
        <taxon>Marchantiales</taxon>
        <taxon>Ricciaceae</taxon>
        <taxon>Riccia</taxon>
    </lineage>
</organism>
<feature type="domain" description="K Homology" evidence="4">
    <location>
        <begin position="146"/>
        <end position="219"/>
    </location>
</feature>
<feature type="region of interest" description="Disordered" evidence="3">
    <location>
        <begin position="318"/>
        <end position="391"/>
    </location>
</feature>
<keyword evidence="1" id="KW-0677">Repeat</keyword>
<evidence type="ECO:0000256" key="3">
    <source>
        <dbReference type="SAM" id="MobiDB-lite"/>
    </source>
</evidence>
<evidence type="ECO:0000313" key="5">
    <source>
        <dbReference type="EMBL" id="KAL3693054.1"/>
    </source>
</evidence>
<dbReference type="SMART" id="SM00322">
    <property type="entry name" value="KH"/>
    <property type="match status" value="2"/>
</dbReference>
<dbReference type="EMBL" id="JBJQOH010000003">
    <property type="protein sequence ID" value="KAL3693054.1"/>
    <property type="molecule type" value="Genomic_DNA"/>
</dbReference>
<accession>A0ABD3HR98</accession>
<sequence>MADDGGHRAADEYEAPPRTENKRKFDDGPAEEPPSYSTGAPDADGPPVSYNNVPPPMSDFELAKERVQQIAARLVGAETLKRPRTEESNDDHQHVQHRSNGPENDQQYSDHHSHGVQRQDQQQDERAHIPVQDYQHQTPQYYNQQGNQSRKIDVPNSKVGLVIGKGGETIKYLQHQSGARIQVARDADSDPRAPTRQVELMGSPDQISRAEQLIKDVIAEQAAAGGSGALVARGFGGGGGGMGPPGEQVQIKVPNNKVGLIIGRGGETIKNLQGRSGARIQVQNDGETEPGATERMVTLIGNKKQTDMAHELIKEVIDENRARGPHGGYNQQGGYRPPPQQWGHPAAPPMQQPGYGYQQPAPYPGPPQQPVPYPPPPAYGGGYPQQTSSAGYVSGWDQRTAAPAQQPQTQGGYDYYAQPGQQTQQATTAATTDTTYGYSQQGYYGAYQQPQAAGYGDQSTYAQQGYTQQGYGQQGYNGGYGYSQTQGDQQTYSQQGYPQQGYTQPAQYTQPADGSATQAATAGYDYSGSTQPATTPPAPAAAPAAQS</sequence>
<proteinExistence type="predicted"/>
<feature type="region of interest" description="Disordered" evidence="3">
    <location>
        <begin position="1"/>
        <end position="136"/>
    </location>
</feature>
<evidence type="ECO:0000313" key="6">
    <source>
        <dbReference type="Proteomes" id="UP001633002"/>
    </source>
</evidence>
<dbReference type="InterPro" id="IPR036612">
    <property type="entry name" value="KH_dom_type_1_sf"/>
</dbReference>
<dbReference type="Proteomes" id="UP001633002">
    <property type="component" value="Unassembled WGS sequence"/>
</dbReference>
<keyword evidence="6" id="KW-1185">Reference proteome</keyword>